<dbReference type="Pfam" id="PF25989">
    <property type="entry name" value="YknX_C"/>
    <property type="match status" value="1"/>
</dbReference>
<evidence type="ECO:0000259" key="5">
    <source>
        <dbReference type="Pfam" id="PF25954"/>
    </source>
</evidence>
<reference evidence="7 8" key="1">
    <citation type="journal article" date="2017" name="Water Res.">
        <title>Discovery and metagenomic analysis of an anammox bacterial enrichment related to Candidatus "Brocadia caroliniensis" in a full-scale glycerol-fed nitritation-denitritation separate centrate treatment process.</title>
        <authorList>
            <person name="Park H."/>
            <person name="Brotto A.C."/>
            <person name="van Loosdrecht M.C."/>
            <person name="Chandran K."/>
        </authorList>
    </citation>
    <scope>NUCLEOTIDE SEQUENCE [LARGE SCALE GENOMIC DNA]</scope>
    <source>
        <strain evidence="7">26THWARD</strain>
    </source>
</reference>
<dbReference type="InterPro" id="IPR058624">
    <property type="entry name" value="MdtA-like_HH"/>
</dbReference>
<keyword evidence="2" id="KW-0812">Transmembrane</keyword>
<evidence type="ECO:0000259" key="4">
    <source>
        <dbReference type="Pfam" id="PF25917"/>
    </source>
</evidence>
<proteinExistence type="inferred from homology"/>
<dbReference type="SUPFAM" id="SSF111369">
    <property type="entry name" value="HlyD-like secretion proteins"/>
    <property type="match status" value="1"/>
</dbReference>
<dbReference type="Gene3D" id="1.10.287.470">
    <property type="entry name" value="Helix hairpin bin"/>
    <property type="match status" value="1"/>
</dbReference>
<evidence type="ECO:0000256" key="1">
    <source>
        <dbReference type="ARBA" id="ARBA00009477"/>
    </source>
</evidence>
<comment type="caution">
    <text evidence="7">The sequence shown here is derived from an EMBL/GenBank/DDBJ whole genome shotgun (WGS) entry which is preliminary data.</text>
</comment>
<evidence type="ECO:0000259" key="6">
    <source>
        <dbReference type="Pfam" id="PF25989"/>
    </source>
</evidence>
<dbReference type="Pfam" id="PF25954">
    <property type="entry name" value="Beta-barrel_RND_2"/>
    <property type="match status" value="1"/>
</dbReference>
<feature type="transmembrane region" description="Helical" evidence="2">
    <location>
        <begin position="26"/>
        <end position="45"/>
    </location>
</feature>
<dbReference type="Gene3D" id="2.40.50.100">
    <property type="match status" value="1"/>
</dbReference>
<dbReference type="STRING" id="1004156.AYP45_05540"/>
<keyword evidence="2" id="KW-1133">Transmembrane helix</keyword>
<dbReference type="NCBIfam" id="TIGR01730">
    <property type="entry name" value="RND_mfp"/>
    <property type="match status" value="1"/>
</dbReference>
<evidence type="ECO:0000256" key="2">
    <source>
        <dbReference type="SAM" id="Phobius"/>
    </source>
</evidence>
<comment type="similarity">
    <text evidence="1">Belongs to the membrane fusion protein (MFP) (TC 8.A.1) family.</text>
</comment>
<dbReference type="FunFam" id="2.40.30.170:FF:000010">
    <property type="entry name" value="Efflux RND transporter periplasmic adaptor subunit"/>
    <property type="match status" value="1"/>
</dbReference>
<accession>A0A1V4AVE8</accession>
<feature type="domain" description="CusB-like beta-barrel" evidence="5">
    <location>
        <begin position="251"/>
        <end position="322"/>
    </location>
</feature>
<dbReference type="InterPro" id="IPR058625">
    <property type="entry name" value="MdtA-like_BSH"/>
</dbReference>
<dbReference type="GO" id="GO:0015562">
    <property type="term" value="F:efflux transmembrane transporter activity"/>
    <property type="evidence" value="ECO:0007669"/>
    <property type="project" value="TreeGrafter"/>
</dbReference>
<feature type="domain" description="YknX-like C-terminal permuted SH3-like" evidence="6">
    <location>
        <begin position="341"/>
        <end position="403"/>
    </location>
</feature>
<sequence length="406" mass="43871">MSQKDLVKLTIDKSVKGIRPVRHRKPYYRIAVAVIITAGIVSLYLCGFLTPAVPVEVVVVSRTYPSQALALLNASGYVVAQRKAAVASKVTGRLVSLVVEEGSRIKTGEIIARLECEDVLALRGQAVANLNVARFNLQQAEAELHDATVSFHREETLLAKGVTSQAGYDTVMARYKKAKAAVAGAKASVRANVAALQVTNVSLEYTRIRAPFDAVVLTKNADIGDIVTPIGASADAKAAVVTIADMDSLQVEADVSESNLELVKVGQPCEIQLDALPGSRFRGAVHMIVPTADRSKATVMVKVRFLDKDSRVLPEMSAKVAFLSRPVTREEQRPLNTLNPAAIMTRDGRHVVFLIKDNRVVQTAITLGTQIGDMVEVLDGIKQDEKVVVKPLHKLKDGAKIKVVEK</sequence>
<dbReference type="Gene3D" id="2.40.30.170">
    <property type="match status" value="1"/>
</dbReference>
<dbReference type="AlphaFoldDB" id="A0A1V4AVE8"/>
<dbReference type="InterPro" id="IPR006143">
    <property type="entry name" value="RND_pump_MFP"/>
</dbReference>
<dbReference type="InterPro" id="IPR058792">
    <property type="entry name" value="Beta-barrel_RND_2"/>
</dbReference>
<dbReference type="PANTHER" id="PTHR30469:SF38">
    <property type="entry name" value="HLYD FAMILY SECRETION PROTEIN"/>
    <property type="match status" value="1"/>
</dbReference>
<protein>
    <submittedName>
        <fullName evidence="7">Efflux transporter periplasmic adaptor subunit</fullName>
    </submittedName>
</protein>
<gene>
    <name evidence="7" type="ORF">AYP45_05540</name>
</gene>
<evidence type="ECO:0000259" key="3">
    <source>
        <dbReference type="Pfam" id="PF25876"/>
    </source>
</evidence>
<organism evidence="7 8">
    <name type="scientific">Candidatus Brocadia carolinensis</name>
    <dbReference type="NCBI Taxonomy" id="1004156"/>
    <lineage>
        <taxon>Bacteria</taxon>
        <taxon>Pseudomonadati</taxon>
        <taxon>Planctomycetota</taxon>
        <taxon>Candidatus Brocadiia</taxon>
        <taxon>Candidatus Brocadiales</taxon>
        <taxon>Candidatus Brocadiaceae</taxon>
        <taxon>Candidatus Brocadia</taxon>
    </lineage>
</organism>
<dbReference type="InterPro" id="IPR058637">
    <property type="entry name" value="YknX-like_C"/>
</dbReference>
<feature type="domain" description="Multidrug resistance protein MdtA-like barrel-sandwich hybrid" evidence="4">
    <location>
        <begin position="82"/>
        <end position="236"/>
    </location>
</feature>
<keyword evidence="2" id="KW-0472">Membrane</keyword>
<dbReference type="Pfam" id="PF25876">
    <property type="entry name" value="HH_MFP_RND"/>
    <property type="match status" value="1"/>
</dbReference>
<evidence type="ECO:0000313" key="8">
    <source>
        <dbReference type="Proteomes" id="UP000189681"/>
    </source>
</evidence>
<name>A0A1V4AVE8_9BACT</name>
<dbReference type="Gene3D" id="2.40.420.20">
    <property type="match status" value="1"/>
</dbReference>
<dbReference type="Pfam" id="PF25917">
    <property type="entry name" value="BSH_RND"/>
    <property type="match status" value="1"/>
</dbReference>
<evidence type="ECO:0000313" key="7">
    <source>
        <dbReference type="EMBL" id="OOP57080.1"/>
    </source>
</evidence>
<dbReference type="Proteomes" id="UP000189681">
    <property type="component" value="Unassembled WGS sequence"/>
</dbReference>
<dbReference type="EMBL" id="AYTS01000045">
    <property type="protein sequence ID" value="OOP57080.1"/>
    <property type="molecule type" value="Genomic_DNA"/>
</dbReference>
<feature type="domain" description="Multidrug resistance protein MdtA-like alpha-helical hairpin" evidence="3">
    <location>
        <begin position="130"/>
        <end position="191"/>
    </location>
</feature>
<dbReference type="GO" id="GO:1990281">
    <property type="term" value="C:efflux pump complex"/>
    <property type="evidence" value="ECO:0007669"/>
    <property type="project" value="TreeGrafter"/>
</dbReference>
<dbReference type="PANTHER" id="PTHR30469">
    <property type="entry name" value="MULTIDRUG RESISTANCE PROTEIN MDTA"/>
    <property type="match status" value="1"/>
</dbReference>